<dbReference type="SUPFAM" id="SSF52266">
    <property type="entry name" value="SGNH hydrolase"/>
    <property type="match status" value="1"/>
</dbReference>
<dbReference type="Pfam" id="PF13472">
    <property type="entry name" value="Lipase_GDSL_2"/>
    <property type="match status" value="1"/>
</dbReference>
<sequence length="532" mass="54324">MRSTRTGTTTHPGTTPDTAGRTRLRRGTLAATLAAVLAGTLAGATAAAAAELDPQLAATAHTAGRVAAAADGSAQLSWPGVYFEGRFTGTGVGVRLSDSAADWEIQVDGARVATLVMPGTTTRWVEGLAAGTHTVRVVKRNESPWATSTFRGFVAAPGGQVLTAPAPRDLQLEFLGDSFTAGYGNESTSRDCSGDQVNRTTNADRSFGAIAARTLGADYQLNAFSGRGLVRNYAGGEPGTSLRTYADRALLAVAGDVWQRPASWTPEAVVIGLGINDFSTPVGSGEQWTAASLRTAWVQAYRELLTSLRAKNPGAYLVVSVAASGGTDQRTLGRQVVDAARAAGDTRVVLWDYSDAPLDLQGCHWHPSLADHRVLADRLVALLDPLLDDPQPTPTPTPTATPTPTTTPTPTPTVTPTATATPSPTPTSSARGCTATLTVAGTWPGGYQATLKVTAGSSPIAGWRATFALPAGGSVAQGWSGVFTQSGAQVTVAGAGWNASLAAGQSTEAGFIGSGPAPTSTTTTCAAAVPAA</sequence>
<gene>
    <name evidence="5" type="ORF">CUD01_29580</name>
</gene>
<dbReference type="RefSeq" id="WP_244937799.1">
    <property type="nucleotide sequence ID" value="NZ_BJLP01000065.1"/>
</dbReference>
<dbReference type="SMART" id="SM00637">
    <property type="entry name" value="CBD_II"/>
    <property type="match status" value="1"/>
</dbReference>
<evidence type="ECO:0000256" key="2">
    <source>
        <dbReference type="ARBA" id="ARBA00023295"/>
    </source>
</evidence>
<proteinExistence type="predicted"/>
<keyword evidence="2" id="KW-0326">Glycosidase</keyword>
<evidence type="ECO:0000313" key="5">
    <source>
        <dbReference type="EMBL" id="GEA82514.1"/>
    </source>
</evidence>
<reference evidence="5 6" key="1">
    <citation type="submission" date="2019-06" db="EMBL/GenBank/DDBJ databases">
        <title>Whole genome shotgun sequence of Cellulomonas uda NBRC 3747.</title>
        <authorList>
            <person name="Hosoyama A."/>
            <person name="Uohara A."/>
            <person name="Ohji S."/>
            <person name="Ichikawa N."/>
        </authorList>
    </citation>
    <scope>NUCLEOTIDE SEQUENCE [LARGE SCALE GENOMIC DNA]</scope>
    <source>
        <strain evidence="5 6">NBRC 3747</strain>
    </source>
</reference>
<feature type="region of interest" description="Disordered" evidence="3">
    <location>
        <begin position="386"/>
        <end position="432"/>
    </location>
</feature>
<dbReference type="SUPFAM" id="SSF49384">
    <property type="entry name" value="Carbohydrate-binding domain"/>
    <property type="match status" value="1"/>
</dbReference>
<dbReference type="Gene3D" id="2.60.40.290">
    <property type="match status" value="1"/>
</dbReference>
<dbReference type="PANTHER" id="PTHR37834">
    <property type="entry name" value="GDSL-LIKE LIPASE/ACYLHYDROLASE DOMAIN PROTEIN (AFU_ORTHOLOGUE AFUA_2G00620)"/>
    <property type="match status" value="1"/>
</dbReference>
<dbReference type="Gene3D" id="3.40.50.1110">
    <property type="entry name" value="SGNH hydrolase"/>
    <property type="match status" value="1"/>
</dbReference>
<dbReference type="GO" id="GO:0004553">
    <property type="term" value="F:hydrolase activity, hydrolyzing O-glycosyl compounds"/>
    <property type="evidence" value="ECO:0007669"/>
    <property type="project" value="InterPro"/>
</dbReference>
<feature type="compositionally biased region" description="Pro residues" evidence="3">
    <location>
        <begin position="391"/>
        <end position="413"/>
    </location>
</feature>
<dbReference type="GO" id="GO:0052689">
    <property type="term" value="F:carboxylic ester hydrolase activity"/>
    <property type="evidence" value="ECO:0007669"/>
    <property type="project" value="InterPro"/>
</dbReference>
<dbReference type="Proteomes" id="UP000315842">
    <property type="component" value="Unassembled WGS sequence"/>
</dbReference>
<name>A0A4Y3KGK2_CELUD</name>
<keyword evidence="6" id="KW-1185">Reference proteome</keyword>
<evidence type="ECO:0000259" key="4">
    <source>
        <dbReference type="PROSITE" id="PS51173"/>
    </source>
</evidence>
<dbReference type="AlphaFoldDB" id="A0A4Y3KGK2"/>
<dbReference type="Pfam" id="PF17996">
    <property type="entry name" value="CE2_N"/>
    <property type="match status" value="1"/>
</dbReference>
<dbReference type="InterPro" id="IPR036514">
    <property type="entry name" value="SGNH_hydro_sf"/>
</dbReference>
<feature type="region of interest" description="Disordered" evidence="3">
    <location>
        <begin position="1"/>
        <end position="23"/>
    </location>
</feature>
<dbReference type="InterPro" id="IPR012291">
    <property type="entry name" value="CBM2_carb-bd_dom_sf"/>
</dbReference>
<dbReference type="Gene3D" id="2.60.120.260">
    <property type="entry name" value="Galactose-binding domain-like"/>
    <property type="match status" value="1"/>
</dbReference>
<dbReference type="InterPro" id="IPR008965">
    <property type="entry name" value="CBM2/CBM3_carb-bd_dom_sf"/>
</dbReference>
<dbReference type="InterPro" id="IPR013830">
    <property type="entry name" value="SGNH_hydro"/>
</dbReference>
<keyword evidence="1" id="KW-0378">Hydrolase</keyword>
<feature type="domain" description="CBM2" evidence="4">
    <location>
        <begin position="426"/>
        <end position="528"/>
    </location>
</feature>
<comment type="caution">
    <text evidence="5">The sequence shown here is derived from an EMBL/GenBank/DDBJ whole genome shotgun (WGS) entry which is preliminary data.</text>
</comment>
<accession>A0A4Y3KGK2</accession>
<dbReference type="EMBL" id="BJLP01000065">
    <property type="protein sequence ID" value="GEA82514.1"/>
    <property type="molecule type" value="Genomic_DNA"/>
</dbReference>
<dbReference type="PROSITE" id="PS51173">
    <property type="entry name" value="CBM2"/>
    <property type="match status" value="1"/>
</dbReference>
<feature type="compositionally biased region" description="Low complexity" evidence="3">
    <location>
        <begin position="414"/>
        <end position="430"/>
    </location>
</feature>
<evidence type="ECO:0000313" key="6">
    <source>
        <dbReference type="Proteomes" id="UP000315842"/>
    </source>
</evidence>
<organism evidence="5 6">
    <name type="scientific">Cellulomonas uda</name>
    <dbReference type="NCBI Taxonomy" id="1714"/>
    <lineage>
        <taxon>Bacteria</taxon>
        <taxon>Bacillati</taxon>
        <taxon>Actinomycetota</taxon>
        <taxon>Actinomycetes</taxon>
        <taxon>Micrococcales</taxon>
        <taxon>Cellulomonadaceae</taxon>
        <taxon>Cellulomonas</taxon>
    </lineage>
</organism>
<dbReference type="InterPro" id="IPR001919">
    <property type="entry name" value="CBD2"/>
</dbReference>
<dbReference type="InterPro" id="IPR040794">
    <property type="entry name" value="CE2_N"/>
</dbReference>
<protein>
    <recommendedName>
        <fullName evidence="4">CBM2 domain-containing protein</fullName>
    </recommendedName>
</protein>
<dbReference type="Pfam" id="PF00553">
    <property type="entry name" value="CBM_2"/>
    <property type="match status" value="1"/>
</dbReference>
<dbReference type="InterPro" id="IPR037461">
    <property type="entry name" value="CtCE2-like_dom"/>
</dbReference>
<dbReference type="GO" id="GO:0030247">
    <property type="term" value="F:polysaccharide binding"/>
    <property type="evidence" value="ECO:0007669"/>
    <property type="project" value="UniProtKB-UniRule"/>
</dbReference>
<evidence type="ECO:0000256" key="1">
    <source>
        <dbReference type="ARBA" id="ARBA00022801"/>
    </source>
</evidence>
<dbReference type="InterPro" id="IPR052762">
    <property type="entry name" value="PCW_deacetylase/CE"/>
</dbReference>
<dbReference type="CDD" id="cd01831">
    <property type="entry name" value="Endoglucanase_E_like"/>
    <property type="match status" value="1"/>
</dbReference>
<evidence type="ECO:0000256" key="3">
    <source>
        <dbReference type="SAM" id="MobiDB-lite"/>
    </source>
</evidence>
<dbReference type="PANTHER" id="PTHR37834:SF2">
    <property type="entry name" value="ESTERASE, SGNH HYDROLASE-TYPE"/>
    <property type="match status" value="1"/>
</dbReference>
<dbReference type="GO" id="GO:0005975">
    <property type="term" value="P:carbohydrate metabolic process"/>
    <property type="evidence" value="ECO:0007669"/>
    <property type="project" value="InterPro"/>
</dbReference>